<organism evidence="5">
    <name type="scientific">freshwater metagenome</name>
    <dbReference type="NCBI Taxonomy" id="449393"/>
    <lineage>
        <taxon>unclassified sequences</taxon>
        <taxon>metagenomes</taxon>
        <taxon>ecological metagenomes</taxon>
    </lineage>
</organism>
<accession>A0A6J6U9T0</accession>
<feature type="region of interest" description="Disordered" evidence="1">
    <location>
        <begin position="64"/>
        <end position="83"/>
    </location>
</feature>
<sequence length="83" mass="9232">MMKRLFWFALGAVAGIFGLRYVKEKARDAADQLTPAQIATDIFDGAVKLVNQGIEIVRNLRSDDVETSTSESDVIFNQDPNSR</sequence>
<dbReference type="AlphaFoldDB" id="A0A6J6U9T0"/>
<name>A0A6J6U9T0_9ZZZZ</name>
<dbReference type="EMBL" id="CAEZYG010000008">
    <property type="protein sequence ID" value="CAB4703165.1"/>
    <property type="molecule type" value="Genomic_DNA"/>
</dbReference>
<dbReference type="EMBL" id="CAEZZM010000012">
    <property type="protein sequence ID" value="CAB4755958.1"/>
    <property type="molecule type" value="Genomic_DNA"/>
</dbReference>
<dbReference type="EMBL" id="CAEZWH010000008">
    <property type="protein sequence ID" value="CAB4644120.1"/>
    <property type="molecule type" value="Genomic_DNA"/>
</dbReference>
<proteinExistence type="predicted"/>
<dbReference type="EMBL" id="CAEZWB010000023">
    <property type="protein sequence ID" value="CAB4642309.1"/>
    <property type="molecule type" value="Genomic_DNA"/>
</dbReference>
<reference evidence="5" key="1">
    <citation type="submission" date="2020-05" db="EMBL/GenBank/DDBJ databases">
        <authorList>
            <person name="Chiriac C."/>
            <person name="Salcher M."/>
            <person name="Ghai R."/>
            <person name="Kavagutti S V."/>
        </authorList>
    </citation>
    <scope>NUCLEOTIDE SEQUENCE</scope>
</reference>
<evidence type="ECO:0000313" key="2">
    <source>
        <dbReference type="EMBL" id="CAB4642309.1"/>
    </source>
</evidence>
<protein>
    <submittedName>
        <fullName evidence="5">Unannotated protein</fullName>
    </submittedName>
</protein>
<gene>
    <name evidence="2" type="ORF">UFOPK2166_00312</name>
    <name evidence="3" type="ORF">UFOPK2195_00105</name>
    <name evidence="4" type="ORF">UFOPK2657_00106</name>
    <name evidence="5" type="ORF">UFOPK2872_00213</name>
</gene>
<evidence type="ECO:0000256" key="1">
    <source>
        <dbReference type="SAM" id="MobiDB-lite"/>
    </source>
</evidence>
<evidence type="ECO:0000313" key="5">
    <source>
        <dbReference type="EMBL" id="CAB4755958.1"/>
    </source>
</evidence>
<evidence type="ECO:0000313" key="4">
    <source>
        <dbReference type="EMBL" id="CAB4703165.1"/>
    </source>
</evidence>
<evidence type="ECO:0000313" key="3">
    <source>
        <dbReference type="EMBL" id="CAB4644120.1"/>
    </source>
</evidence>